<evidence type="ECO:0000259" key="7">
    <source>
        <dbReference type="PROSITE" id="PS50011"/>
    </source>
</evidence>
<dbReference type="PROSITE" id="PS50011">
    <property type="entry name" value="PROTEIN_KINASE_DOM"/>
    <property type="match status" value="1"/>
</dbReference>
<dbReference type="Gene3D" id="3.30.200.20">
    <property type="entry name" value="Phosphorylase Kinase, domain 1"/>
    <property type="match status" value="1"/>
</dbReference>
<keyword evidence="1" id="KW-0808">Transferase</keyword>
<dbReference type="Pfam" id="PF00069">
    <property type="entry name" value="Pkinase"/>
    <property type="match status" value="1"/>
</dbReference>
<dbReference type="InterPro" id="IPR000719">
    <property type="entry name" value="Prot_kinase_dom"/>
</dbReference>
<dbReference type="PROSITE" id="PS00109">
    <property type="entry name" value="PROTEIN_KINASE_TYR"/>
    <property type="match status" value="1"/>
</dbReference>
<keyword evidence="9" id="KW-1185">Reference proteome</keyword>
<feature type="binding site" evidence="5">
    <location>
        <position position="46"/>
    </location>
    <ligand>
        <name>ATP</name>
        <dbReference type="ChEBI" id="CHEBI:30616"/>
    </ligand>
</feature>
<keyword evidence="3 8" id="KW-0418">Kinase</keyword>
<evidence type="ECO:0000256" key="2">
    <source>
        <dbReference type="ARBA" id="ARBA00022741"/>
    </source>
</evidence>
<dbReference type="GO" id="GO:0005524">
    <property type="term" value="F:ATP binding"/>
    <property type="evidence" value="ECO:0007669"/>
    <property type="project" value="UniProtKB-UniRule"/>
</dbReference>
<dbReference type="InterPro" id="IPR025497">
    <property type="entry name" value="PatA-like_N"/>
</dbReference>
<dbReference type="PANTHER" id="PTHR43289">
    <property type="entry name" value="MITOGEN-ACTIVATED PROTEIN KINASE KINASE KINASE 20-RELATED"/>
    <property type="match status" value="1"/>
</dbReference>
<evidence type="ECO:0000256" key="1">
    <source>
        <dbReference type="ARBA" id="ARBA00022679"/>
    </source>
</evidence>
<dbReference type="SUPFAM" id="SSF160246">
    <property type="entry name" value="EspE N-terminal domain-like"/>
    <property type="match status" value="1"/>
</dbReference>
<reference evidence="8 9" key="1">
    <citation type="submission" date="2019-08" db="EMBL/GenBank/DDBJ databases">
        <title>Bradymonadales sp. TMQ4.</title>
        <authorList>
            <person name="Liang Q."/>
        </authorList>
    </citation>
    <scope>NUCLEOTIDE SEQUENCE [LARGE SCALE GENOMIC DNA]</scope>
    <source>
        <strain evidence="8 9">TMQ4</strain>
    </source>
</reference>
<feature type="domain" description="Protein kinase" evidence="7">
    <location>
        <begin position="14"/>
        <end position="286"/>
    </location>
</feature>
<dbReference type="InterPro" id="IPR011009">
    <property type="entry name" value="Kinase-like_dom_sf"/>
</dbReference>
<organism evidence="8 9">
    <name type="scientific">Lujinxingia vulgaris</name>
    <dbReference type="NCBI Taxonomy" id="2600176"/>
    <lineage>
        <taxon>Bacteria</taxon>
        <taxon>Deltaproteobacteria</taxon>
        <taxon>Bradymonadales</taxon>
        <taxon>Lujinxingiaceae</taxon>
        <taxon>Lujinxingia</taxon>
    </lineage>
</organism>
<feature type="region of interest" description="Disordered" evidence="6">
    <location>
        <begin position="338"/>
        <end position="407"/>
    </location>
</feature>
<dbReference type="RefSeq" id="WP_146982759.1">
    <property type="nucleotide sequence ID" value="NZ_VOSM01000011.1"/>
</dbReference>
<dbReference type="OrthoDB" id="5480138at2"/>
<sequence>MAESNREWTKFGRYALLQKIGAGGMAEIYRAKTFGAAGFEKEFAIKLILPSLVDDTEFVEMFINEAKIAVSLYHANVVQVFDLGELDNQYYIAMEFVHGKDLLDVLARCAELNIKIPLNLVLFIAMEMLKGLDFAHRAKDPYGDDLNIIHRDVSPSNILISYAGDVKVGDFGVAKAAIQRNLTESGTLKGKVGYMSPEQVMGEEIDSRSDIFSACIVFVEALSMNRLFVGSSDLDVMLKVRDADVEASLEKMGPLPSDLVQIIRTGLARHREDRYQSAGEFYQALMDFCFQHSIKVSGNDLSNLMRRLFAREIEEEKSQRRSEPGGLAAQRLFEESVPKEAPAAAASEVEFTPEQKSDKSELMAMGDTAAVRDPQNTGRMPARELAGQVARSKEPDAPAEEEGDERRYRYRDGSGLVFGPMGPQTLVDLLRVRRPRADDRVAVGDGPWVKLDEVSEIEVPTGRATARRARPVAVEATLDAATRGGDTDVMRDVRRAVGAMEEESAAAGDTDVMLDERDSLAAGSTDVADMSPPSAAEAELGAQSSPVSQSPPSMGLTMTEGALGSTFQELKNLYASYEGELAEVSFARILGRLHRAGETGRLFVTNGQVEKSIFIRSGEPIYVDSNRREELLGHFLRTRDLITEAQLQEGLARLNEWGGRLGDALVAIGAIPAHAIFTHLSSQMREKLLEIFTWPEGYYGYYENQEPDTQGYSLGLDTYEMIVEGCREQVPLARIKELYRNRNFVSIYLNEPAPFSVDRLRLRANELRVLNQLSAGDNLRALLAKFTPDQHEKVYRTVYLLHQVEILVFEVTERVDLPKVD</sequence>
<dbReference type="SUPFAM" id="SSF56112">
    <property type="entry name" value="Protein kinase-like (PK-like)"/>
    <property type="match status" value="1"/>
</dbReference>
<keyword evidence="4 5" id="KW-0067">ATP-binding</keyword>
<dbReference type="InterPro" id="IPR008266">
    <property type="entry name" value="Tyr_kinase_AS"/>
</dbReference>
<dbReference type="Proteomes" id="UP000321412">
    <property type="component" value="Unassembled WGS sequence"/>
</dbReference>
<dbReference type="InterPro" id="IPR017441">
    <property type="entry name" value="Protein_kinase_ATP_BS"/>
</dbReference>
<comment type="caution">
    <text evidence="8">The sequence shown here is derived from an EMBL/GenBank/DDBJ whole genome shotgun (WGS) entry which is preliminary data.</text>
</comment>
<name>A0A5C6XC39_9DELT</name>
<dbReference type="PROSITE" id="PS00107">
    <property type="entry name" value="PROTEIN_KINASE_ATP"/>
    <property type="match status" value="1"/>
</dbReference>
<proteinExistence type="predicted"/>
<dbReference type="AlphaFoldDB" id="A0A5C6XC39"/>
<dbReference type="EMBL" id="VOSM01000011">
    <property type="protein sequence ID" value="TXD34955.1"/>
    <property type="molecule type" value="Genomic_DNA"/>
</dbReference>
<evidence type="ECO:0000256" key="5">
    <source>
        <dbReference type="PROSITE-ProRule" id="PRU10141"/>
    </source>
</evidence>
<evidence type="ECO:0000256" key="4">
    <source>
        <dbReference type="ARBA" id="ARBA00022840"/>
    </source>
</evidence>
<feature type="compositionally biased region" description="Low complexity" evidence="6">
    <location>
        <begin position="543"/>
        <end position="553"/>
    </location>
</feature>
<evidence type="ECO:0000313" key="9">
    <source>
        <dbReference type="Proteomes" id="UP000321412"/>
    </source>
</evidence>
<dbReference type="Gene3D" id="1.10.510.10">
    <property type="entry name" value="Transferase(Phosphotransferase) domain 1"/>
    <property type="match status" value="1"/>
</dbReference>
<dbReference type="InterPro" id="IPR037257">
    <property type="entry name" value="T2SS_E_N_sf"/>
</dbReference>
<dbReference type="Pfam" id="PF14332">
    <property type="entry name" value="DUF4388"/>
    <property type="match status" value="1"/>
</dbReference>
<feature type="region of interest" description="Disordered" evidence="6">
    <location>
        <begin position="523"/>
        <end position="553"/>
    </location>
</feature>
<gene>
    <name evidence="8" type="ORF">FRC98_17695</name>
</gene>
<evidence type="ECO:0000256" key="3">
    <source>
        <dbReference type="ARBA" id="ARBA00022777"/>
    </source>
</evidence>
<dbReference type="GO" id="GO:0004674">
    <property type="term" value="F:protein serine/threonine kinase activity"/>
    <property type="evidence" value="ECO:0007669"/>
    <property type="project" value="TreeGrafter"/>
</dbReference>
<dbReference type="PANTHER" id="PTHR43289:SF6">
    <property type="entry name" value="SERINE_THREONINE-PROTEIN KINASE NEKL-3"/>
    <property type="match status" value="1"/>
</dbReference>
<keyword evidence="2 5" id="KW-0547">Nucleotide-binding</keyword>
<dbReference type="CDD" id="cd14014">
    <property type="entry name" value="STKc_PknB_like"/>
    <property type="match status" value="1"/>
</dbReference>
<protein>
    <submittedName>
        <fullName evidence="8">Protein kinase</fullName>
    </submittedName>
</protein>
<accession>A0A5C6XC39</accession>
<evidence type="ECO:0000313" key="8">
    <source>
        <dbReference type="EMBL" id="TXD34955.1"/>
    </source>
</evidence>
<evidence type="ECO:0000256" key="6">
    <source>
        <dbReference type="SAM" id="MobiDB-lite"/>
    </source>
</evidence>